<feature type="transmembrane region" description="Helical" evidence="6">
    <location>
        <begin position="173"/>
        <end position="191"/>
    </location>
</feature>
<evidence type="ECO:0000259" key="7">
    <source>
        <dbReference type="PROSITE" id="PS50850"/>
    </source>
</evidence>
<feature type="transmembrane region" description="Helical" evidence="6">
    <location>
        <begin position="252"/>
        <end position="272"/>
    </location>
</feature>
<keyword evidence="3 6" id="KW-0812">Transmembrane</keyword>
<evidence type="ECO:0000256" key="2">
    <source>
        <dbReference type="ARBA" id="ARBA00022475"/>
    </source>
</evidence>
<gene>
    <name evidence="8" type="ORF">JKG68_31940</name>
</gene>
<name>A0A936ZEQ1_9HYPH</name>
<dbReference type="EMBL" id="JAEQMY010000233">
    <property type="protein sequence ID" value="MBL0408476.1"/>
    <property type="molecule type" value="Genomic_DNA"/>
</dbReference>
<feature type="transmembrane region" description="Helical" evidence="6">
    <location>
        <begin position="345"/>
        <end position="370"/>
    </location>
</feature>
<dbReference type="SUPFAM" id="SSF103473">
    <property type="entry name" value="MFS general substrate transporter"/>
    <property type="match status" value="1"/>
</dbReference>
<protein>
    <submittedName>
        <fullName evidence="8">MFS transporter</fullName>
    </submittedName>
</protein>
<dbReference type="PROSITE" id="PS00216">
    <property type="entry name" value="SUGAR_TRANSPORT_1"/>
    <property type="match status" value="1"/>
</dbReference>
<proteinExistence type="predicted"/>
<evidence type="ECO:0000313" key="9">
    <source>
        <dbReference type="Proteomes" id="UP000605848"/>
    </source>
</evidence>
<keyword evidence="9" id="KW-1185">Reference proteome</keyword>
<dbReference type="Gene3D" id="1.20.1250.20">
    <property type="entry name" value="MFS general substrate transporter like domains"/>
    <property type="match status" value="1"/>
</dbReference>
<comment type="caution">
    <text evidence="8">The sequence shown here is derived from an EMBL/GenBank/DDBJ whole genome shotgun (WGS) entry which is preliminary data.</text>
</comment>
<feature type="transmembrane region" description="Helical" evidence="6">
    <location>
        <begin position="212"/>
        <end position="232"/>
    </location>
</feature>
<accession>A0A936ZEQ1</accession>
<keyword evidence="4 6" id="KW-1133">Transmembrane helix</keyword>
<dbReference type="CDD" id="cd17473">
    <property type="entry name" value="MFS_arabinose_efflux_permease_like"/>
    <property type="match status" value="1"/>
</dbReference>
<keyword evidence="5 6" id="KW-0472">Membrane</keyword>
<dbReference type="PROSITE" id="PS50850">
    <property type="entry name" value="MFS"/>
    <property type="match status" value="1"/>
</dbReference>
<dbReference type="Pfam" id="PF07690">
    <property type="entry name" value="MFS_1"/>
    <property type="match status" value="1"/>
</dbReference>
<dbReference type="InterPro" id="IPR011701">
    <property type="entry name" value="MFS"/>
</dbReference>
<dbReference type="InterPro" id="IPR050189">
    <property type="entry name" value="MFS_Efflux_Transporters"/>
</dbReference>
<sequence>MAPDQSRKPVWHDPRAVALLMAASLTTMANATISPALPGLERLFANDPNAAMLVRLLVPAPSIAVAILAPFAGIVADRYGRRRMLLTGVGLFVLAGCAGLLLPDLPAIFVSRLVLGGAVALIMTAQTALIGDYFRGADRNALTGLQISARNFGGLVFISLAGWFAVISPRLPFAVYGVAALFLPLMWKVIVDPQRASSAPGASPQDNSPIPSSWGFALASLVLLQAVTNMIFFVMPTQLSFFFERAGYDSPVITGSALGVLMLSGGCFALLYGRVQQVIGHVGIFALGYGAMAIGFLLLAHASTPPAWFLAASAIGAGYALVSPGFVTLALGIAPIRRRGMAGGILTASVFIGQFCSALLSTPLIAAYGYEELFRIVSSIVAVMSIAAVLKACAIGLQVWKGGTPTMEWRPAAKQVSAPRPNSGE</sequence>
<keyword evidence="2" id="KW-1003">Cell membrane</keyword>
<organism evidence="8 9">
    <name type="scientific">Microvirga aerilata</name>
    <dbReference type="NCBI Taxonomy" id="670292"/>
    <lineage>
        <taxon>Bacteria</taxon>
        <taxon>Pseudomonadati</taxon>
        <taxon>Pseudomonadota</taxon>
        <taxon>Alphaproteobacteria</taxon>
        <taxon>Hyphomicrobiales</taxon>
        <taxon>Methylobacteriaceae</taxon>
        <taxon>Microvirga</taxon>
    </lineage>
</organism>
<dbReference type="PANTHER" id="PTHR43124">
    <property type="entry name" value="PURINE EFFLUX PUMP PBUE"/>
    <property type="match status" value="1"/>
</dbReference>
<evidence type="ECO:0000256" key="1">
    <source>
        <dbReference type="ARBA" id="ARBA00004651"/>
    </source>
</evidence>
<evidence type="ECO:0000256" key="4">
    <source>
        <dbReference type="ARBA" id="ARBA00022989"/>
    </source>
</evidence>
<feature type="transmembrane region" description="Helical" evidence="6">
    <location>
        <begin position="84"/>
        <end position="102"/>
    </location>
</feature>
<dbReference type="InterPro" id="IPR020846">
    <property type="entry name" value="MFS_dom"/>
</dbReference>
<evidence type="ECO:0000256" key="5">
    <source>
        <dbReference type="ARBA" id="ARBA00023136"/>
    </source>
</evidence>
<dbReference type="InterPro" id="IPR005829">
    <property type="entry name" value="Sugar_transporter_CS"/>
</dbReference>
<dbReference type="InterPro" id="IPR036259">
    <property type="entry name" value="MFS_trans_sf"/>
</dbReference>
<comment type="subcellular location">
    <subcellularLocation>
        <location evidence="1">Cell membrane</location>
        <topology evidence="1">Multi-pass membrane protein</topology>
    </subcellularLocation>
</comment>
<evidence type="ECO:0000256" key="6">
    <source>
        <dbReference type="SAM" id="Phobius"/>
    </source>
</evidence>
<feature type="transmembrane region" description="Helical" evidence="6">
    <location>
        <begin position="151"/>
        <end position="167"/>
    </location>
</feature>
<dbReference type="PANTHER" id="PTHR43124:SF3">
    <property type="entry name" value="CHLORAMPHENICOL EFFLUX PUMP RV0191"/>
    <property type="match status" value="1"/>
</dbReference>
<reference evidence="8" key="1">
    <citation type="submission" date="2021-01" db="EMBL/GenBank/DDBJ databases">
        <title>Microvirga sp.</title>
        <authorList>
            <person name="Kim M.K."/>
        </authorList>
    </citation>
    <scope>NUCLEOTIDE SEQUENCE</scope>
    <source>
        <strain evidence="8">5420S-16</strain>
    </source>
</reference>
<dbReference type="GO" id="GO:0022857">
    <property type="term" value="F:transmembrane transporter activity"/>
    <property type="evidence" value="ECO:0007669"/>
    <property type="project" value="InterPro"/>
</dbReference>
<dbReference type="Proteomes" id="UP000605848">
    <property type="component" value="Unassembled WGS sequence"/>
</dbReference>
<feature type="transmembrane region" description="Helical" evidence="6">
    <location>
        <begin position="50"/>
        <end position="72"/>
    </location>
</feature>
<dbReference type="GO" id="GO:0005886">
    <property type="term" value="C:plasma membrane"/>
    <property type="evidence" value="ECO:0007669"/>
    <property type="project" value="UniProtKB-SubCell"/>
</dbReference>
<dbReference type="AlphaFoldDB" id="A0A936ZEQ1"/>
<feature type="transmembrane region" description="Helical" evidence="6">
    <location>
        <begin position="108"/>
        <end position="130"/>
    </location>
</feature>
<feature type="transmembrane region" description="Helical" evidence="6">
    <location>
        <begin position="376"/>
        <end position="400"/>
    </location>
</feature>
<evidence type="ECO:0000256" key="3">
    <source>
        <dbReference type="ARBA" id="ARBA00022692"/>
    </source>
</evidence>
<feature type="transmembrane region" description="Helical" evidence="6">
    <location>
        <begin position="308"/>
        <end position="333"/>
    </location>
</feature>
<feature type="transmembrane region" description="Helical" evidence="6">
    <location>
        <begin position="284"/>
        <end position="302"/>
    </location>
</feature>
<feature type="domain" description="Major facilitator superfamily (MFS) profile" evidence="7">
    <location>
        <begin position="15"/>
        <end position="396"/>
    </location>
</feature>
<evidence type="ECO:0000313" key="8">
    <source>
        <dbReference type="EMBL" id="MBL0408476.1"/>
    </source>
</evidence>